<name>A0A544UW77_LYSSH</name>
<evidence type="ECO:0000313" key="2">
    <source>
        <dbReference type="Proteomes" id="UP000317944"/>
    </source>
</evidence>
<organism evidence="1 2">
    <name type="scientific">Lysinibacillus sphaericus</name>
    <name type="common">Bacillus sphaericus</name>
    <dbReference type="NCBI Taxonomy" id="1421"/>
    <lineage>
        <taxon>Bacteria</taxon>
        <taxon>Bacillati</taxon>
        <taxon>Bacillota</taxon>
        <taxon>Bacilli</taxon>
        <taxon>Bacillales</taxon>
        <taxon>Bacillaceae</taxon>
        <taxon>Lysinibacillus</taxon>
    </lineage>
</organism>
<evidence type="ECO:0000313" key="1">
    <source>
        <dbReference type="EMBL" id="TQR38106.1"/>
    </source>
</evidence>
<dbReference type="Proteomes" id="UP000317944">
    <property type="component" value="Unassembled WGS sequence"/>
</dbReference>
<accession>A0A544UW77</accession>
<dbReference type="OrthoDB" id="2451776at2"/>
<protein>
    <submittedName>
        <fullName evidence="1">Uncharacterized protein</fullName>
    </submittedName>
</protein>
<dbReference type="RefSeq" id="WP_142507301.1">
    <property type="nucleotide sequence ID" value="NZ_SADV01000002.1"/>
</dbReference>
<dbReference type="AlphaFoldDB" id="A0A544UW77"/>
<comment type="caution">
    <text evidence="1">The sequence shown here is derived from an EMBL/GenBank/DDBJ whole genome shotgun (WGS) entry which is preliminary data.</text>
</comment>
<dbReference type="EMBL" id="SADV01000002">
    <property type="protein sequence ID" value="TQR38106.1"/>
    <property type="molecule type" value="Genomic_DNA"/>
</dbReference>
<reference evidence="1 2" key="1">
    <citation type="submission" date="2018-03" db="EMBL/GenBank/DDBJ databases">
        <title>Aerobic endospore-forming bacteria genome sequencing and assembly.</title>
        <authorList>
            <person name="Cavalcante D.A."/>
            <person name="Driks A."/>
            <person name="Putonti C."/>
            <person name="De-Souza M.T."/>
        </authorList>
    </citation>
    <scope>NUCLEOTIDE SEQUENCE [LARGE SCALE GENOMIC DNA]</scope>
    <source>
        <strain evidence="1 2">SDF0037</strain>
    </source>
</reference>
<sequence>MIDYFERKIRLRDFEVWDVRIGDQHYALAILDEFRPATFDDFDIPDLIYEEDDQRANYVSATYFSDEAVKDEHKEILREFAQMLTEHLALALCEVIIKIYQENPEKAIEQMMLTKYGFKESDMPLYKLLHFNQE</sequence>
<gene>
    <name evidence="1" type="ORF">C7Y47_02290</name>
</gene>
<proteinExistence type="predicted"/>